<dbReference type="RefSeq" id="WP_152169098.1">
    <property type="nucleotide sequence ID" value="NZ_CP045096.1"/>
</dbReference>
<gene>
    <name evidence="3" type="ORF">F9278_16900</name>
</gene>
<name>A0A5P8K4C1_9ACTN</name>
<protein>
    <submittedName>
        <fullName evidence="3">ATP-binding protein</fullName>
    </submittedName>
</protein>
<dbReference type="GO" id="GO:0004674">
    <property type="term" value="F:protein serine/threonine kinase activity"/>
    <property type="evidence" value="ECO:0007669"/>
    <property type="project" value="UniProtKB-KW"/>
</dbReference>
<dbReference type="Proteomes" id="UP000327294">
    <property type="component" value="Chromosome"/>
</dbReference>
<keyword evidence="4" id="KW-1185">Reference proteome</keyword>
<dbReference type="KEGG" id="sphv:F9278_16900"/>
<keyword evidence="1" id="KW-0723">Serine/threonine-protein kinase</keyword>
<keyword evidence="3" id="KW-0547">Nucleotide-binding</keyword>
<dbReference type="AlphaFoldDB" id="A0A5P8K4C1"/>
<dbReference type="InterPro" id="IPR036890">
    <property type="entry name" value="HATPase_C_sf"/>
</dbReference>
<evidence type="ECO:0000313" key="4">
    <source>
        <dbReference type="Proteomes" id="UP000327294"/>
    </source>
</evidence>
<dbReference type="CDD" id="cd16936">
    <property type="entry name" value="HATPase_RsbW-like"/>
    <property type="match status" value="1"/>
</dbReference>
<accession>A0A5P8K4C1</accession>
<dbReference type="PANTHER" id="PTHR35526:SF3">
    <property type="entry name" value="ANTI-SIGMA-F FACTOR RSBW"/>
    <property type="match status" value="1"/>
</dbReference>
<keyword evidence="1" id="KW-0808">Transferase</keyword>
<organism evidence="3 4">
    <name type="scientific">Streptomyces phaeolivaceus</name>
    <dbReference type="NCBI Taxonomy" id="2653200"/>
    <lineage>
        <taxon>Bacteria</taxon>
        <taxon>Bacillati</taxon>
        <taxon>Actinomycetota</taxon>
        <taxon>Actinomycetes</taxon>
        <taxon>Kitasatosporales</taxon>
        <taxon>Streptomycetaceae</taxon>
        <taxon>Streptomyces</taxon>
    </lineage>
</organism>
<dbReference type="EMBL" id="CP045096">
    <property type="protein sequence ID" value="QFQ97622.1"/>
    <property type="molecule type" value="Genomic_DNA"/>
</dbReference>
<dbReference type="InterPro" id="IPR003594">
    <property type="entry name" value="HATPase_dom"/>
</dbReference>
<dbReference type="PANTHER" id="PTHR35526">
    <property type="entry name" value="ANTI-SIGMA-F FACTOR RSBW-RELATED"/>
    <property type="match status" value="1"/>
</dbReference>
<keyword evidence="1" id="KW-0418">Kinase</keyword>
<dbReference type="InterPro" id="IPR050267">
    <property type="entry name" value="Anti-sigma-factor_SerPK"/>
</dbReference>
<reference evidence="3 4" key="1">
    <citation type="submission" date="2019-10" db="EMBL/GenBank/DDBJ databases">
        <title>Streptomyces sp. strain GY16 isolated from leaves of Broussonetia papyrifera.</title>
        <authorList>
            <person name="Mo P."/>
        </authorList>
    </citation>
    <scope>NUCLEOTIDE SEQUENCE [LARGE SCALE GENOMIC DNA]</scope>
    <source>
        <strain evidence="3 4">GY16</strain>
    </source>
</reference>
<evidence type="ECO:0000256" key="1">
    <source>
        <dbReference type="ARBA" id="ARBA00022527"/>
    </source>
</evidence>
<dbReference type="Gene3D" id="3.30.565.10">
    <property type="entry name" value="Histidine kinase-like ATPase, C-terminal domain"/>
    <property type="match status" value="1"/>
</dbReference>
<sequence length="154" mass="15984">MNVSLAFPPHPVWVRPAREVVRALLAASGHPELTDTAVLLTSETVTNAINACAAKGCTTSVILHAAWLRPARLRILVHDEATGLPTARSAAPDDEGGRGLRLIAFGAHAWGVDTVDSGRGKATWFELGAGASRAALTPARPAPSIGVPTWTGPS</sequence>
<keyword evidence="3" id="KW-0067">ATP-binding</keyword>
<dbReference type="GO" id="GO:0005524">
    <property type="term" value="F:ATP binding"/>
    <property type="evidence" value="ECO:0007669"/>
    <property type="project" value="UniProtKB-KW"/>
</dbReference>
<evidence type="ECO:0000313" key="3">
    <source>
        <dbReference type="EMBL" id="QFQ97622.1"/>
    </source>
</evidence>
<dbReference type="Pfam" id="PF13581">
    <property type="entry name" value="HATPase_c_2"/>
    <property type="match status" value="1"/>
</dbReference>
<proteinExistence type="predicted"/>
<feature type="domain" description="Histidine kinase/HSP90-like ATPase" evidence="2">
    <location>
        <begin position="7"/>
        <end position="104"/>
    </location>
</feature>
<evidence type="ECO:0000259" key="2">
    <source>
        <dbReference type="Pfam" id="PF13581"/>
    </source>
</evidence>